<gene>
    <name evidence="1" type="ORF">T4E_8796</name>
</gene>
<accession>A0A0V0XVQ9</accession>
<evidence type="ECO:0000313" key="1">
    <source>
        <dbReference type="EMBL" id="KRX92035.1"/>
    </source>
</evidence>
<dbReference type="EMBL" id="JYDU01000121">
    <property type="protein sequence ID" value="KRX92035.1"/>
    <property type="molecule type" value="Genomic_DNA"/>
</dbReference>
<evidence type="ECO:0000313" key="2">
    <source>
        <dbReference type="Proteomes" id="UP000054815"/>
    </source>
</evidence>
<dbReference type="Proteomes" id="UP000054815">
    <property type="component" value="Unassembled WGS sequence"/>
</dbReference>
<reference evidence="1 2" key="1">
    <citation type="submission" date="2015-01" db="EMBL/GenBank/DDBJ databases">
        <title>Evolution of Trichinella species and genotypes.</title>
        <authorList>
            <person name="Korhonen P.K."/>
            <person name="Edoardo P."/>
            <person name="Giuseppe L.R."/>
            <person name="Gasser R.B."/>
        </authorList>
    </citation>
    <scope>NUCLEOTIDE SEQUENCE [LARGE SCALE GENOMIC DNA]</scope>
    <source>
        <strain evidence="1">ISS141</strain>
    </source>
</reference>
<dbReference type="AlphaFoldDB" id="A0A0V0XVQ9"/>
<organism evidence="1 2">
    <name type="scientific">Trichinella pseudospiralis</name>
    <name type="common">Parasitic roundworm</name>
    <dbReference type="NCBI Taxonomy" id="6337"/>
    <lineage>
        <taxon>Eukaryota</taxon>
        <taxon>Metazoa</taxon>
        <taxon>Ecdysozoa</taxon>
        <taxon>Nematoda</taxon>
        <taxon>Enoplea</taxon>
        <taxon>Dorylaimia</taxon>
        <taxon>Trichinellida</taxon>
        <taxon>Trichinellidae</taxon>
        <taxon>Trichinella</taxon>
    </lineage>
</organism>
<sequence>MKATNLTFGFVKSSFRHHDYRFKMDRLVNWRFNGGASHSTKQTLLVTASFAVELFKAFQHFQTNAFAA</sequence>
<name>A0A0V0XVQ9_TRIPS</name>
<comment type="caution">
    <text evidence="1">The sequence shown here is derived from an EMBL/GenBank/DDBJ whole genome shotgun (WGS) entry which is preliminary data.</text>
</comment>
<proteinExistence type="predicted"/>
<protein>
    <submittedName>
        <fullName evidence="1">Uncharacterized protein</fullName>
    </submittedName>
</protein>